<evidence type="ECO:0000256" key="1">
    <source>
        <dbReference type="SAM" id="MobiDB-lite"/>
    </source>
</evidence>
<evidence type="ECO:0000313" key="2">
    <source>
        <dbReference type="EMBL" id="KAK4252631.1"/>
    </source>
</evidence>
<feature type="compositionally biased region" description="Basic and acidic residues" evidence="1">
    <location>
        <begin position="1"/>
        <end position="12"/>
    </location>
</feature>
<reference evidence="2" key="1">
    <citation type="submission" date="2023-10" db="EMBL/GenBank/DDBJ databases">
        <title>Chromosome-level genome of the transformable northern wattle, Acacia crassicarpa.</title>
        <authorList>
            <person name="Massaro I."/>
            <person name="Sinha N.R."/>
            <person name="Poethig S."/>
            <person name="Leichty A.R."/>
        </authorList>
    </citation>
    <scope>NUCLEOTIDE SEQUENCE</scope>
    <source>
        <strain evidence="2">Acra3RX</strain>
        <tissue evidence="2">Leaf</tissue>
    </source>
</reference>
<keyword evidence="3" id="KW-1185">Reference proteome</keyword>
<organism evidence="2 3">
    <name type="scientific">Acacia crassicarpa</name>
    <name type="common">northern wattle</name>
    <dbReference type="NCBI Taxonomy" id="499986"/>
    <lineage>
        <taxon>Eukaryota</taxon>
        <taxon>Viridiplantae</taxon>
        <taxon>Streptophyta</taxon>
        <taxon>Embryophyta</taxon>
        <taxon>Tracheophyta</taxon>
        <taxon>Spermatophyta</taxon>
        <taxon>Magnoliopsida</taxon>
        <taxon>eudicotyledons</taxon>
        <taxon>Gunneridae</taxon>
        <taxon>Pentapetalae</taxon>
        <taxon>rosids</taxon>
        <taxon>fabids</taxon>
        <taxon>Fabales</taxon>
        <taxon>Fabaceae</taxon>
        <taxon>Caesalpinioideae</taxon>
        <taxon>mimosoid clade</taxon>
        <taxon>Acacieae</taxon>
        <taxon>Acacia</taxon>
    </lineage>
</organism>
<dbReference type="Proteomes" id="UP001293593">
    <property type="component" value="Unassembled WGS sequence"/>
</dbReference>
<proteinExistence type="predicted"/>
<comment type="caution">
    <text evidence="2">The sequence shown here is derived from an EMBL/GenBank/DDBJ whole genome shotgun (WGS) entry which is preliminary data.</text>
</comment>
<protein>
    <submittedName>
        <fullName evidence="2">Uncharacterized protein</fullName>
    </submittedName>
</protein>
<dbReference type="EMBL" id="JAWXYG010000022">
    <property type="protein sequence ID" value="KAK4252631.1"/>
    <property type="molecule type" value="Genomic_DNA"/>
</dbReference>
<feature type="region of interest" description="Disordered" evidence="1">
    <location>
        <begin position="1"/>
        <end position="69"/>
    </location>
</feature>
<evidence type="ECO:0000313" key="3">
    <source>
        <dbReference type="Proteomes" id="UP001293593"/>
    </source>
</evidence>
<dbReference type="AlphaFoldDB" id="A0AAE1IM28"/>
<gene>
    <name evidence="2" type="ORF">QN277_014377</name>
</gene>
<name>A0AAE1IM28_9FABA</name>
<accession>A0AAE1IM28</accession>
<sequence>MGGNSSKEEGRTHMASYGSSSSFSRWDSHGYLQSPRPPRNQYYTPQHSAPAPFYEYGSQTSKPNNRRLDRRFSRIADDYRSLDEVRLLVVSLILLGSNYQLLDLTLATLPVTERTG</sequence>